<evidence type="ECO:0000256" key="10">
    <source>
        <dbReference type="HAMAP-Rule" id="MF_01588"/>
    </source>
</evidence>
<dbReference type="GO" id="GO:0006260">
    <property type="term" value="P:DNA replication"/>
    <property type="evidence" value="ECO:0007669"/>
    <property type="project" value="UniProtKB-KW"/>
</dbReference>
<feature type="binding site" evidence="10">
    <location>
        <position position="288"/>
    </location>
    <ligand>
        <name>NAD(+)</name>
        <dbReference type="ChEBI" id="CHEBI:57540"/>
    </ligand>
</feature>
<dbReference type="Gene3D" id="3.30.470.30">
    <property type="entry name" value="DNA ligase/mRNA capping enzyme"/>
    <property type="match status" value="1"/>
</dbReference>
<keyword evidence="2 10" id="KW-0235">DNA replication</keyword>
<dbReference type="KEGG" id="mfel:JPM2_0670"/>
<dbReference type="SUPFAM" id="SSF52113">
    <property type="entry name" value="BRCT domain"/>
    <property type="match status" value="1"/>
</dbReference>
<dbReference type="Gene3D" id="1.10.287.610">
    <property type="entry name" value="Helix hairpin bin"/>
    <property type="match status" value="1"/>
</dbReference>
<feature type="binding site" evidence="10">
    <location>
        <position position="138"/>
    </location>
    <ligand>
        <name>NAD(+)</name>
        <dbReference type="ChEBI" id="CHEBI:57540"/>
    </ligand>
</feature>
<protein>
    <recommendedName>
        <fullName evidence="10">DNA ligase</fullName>
        <ecNumber evidence="10">6.5.1.2</ecNumber>
    </recommendedName>
    <alternativeName>
        <fullName evidence="10">Polydeoxyribonucleotide synthase [NAD(+)]</fullName>
    </alternativeName>
</protein>
<dbReference type="AlphaFoldDB" id="A0A809S8H8"/>
<organism evidence="12 13">
    <name type="scientific">Mycoplasmopsis felis</name>
    <dbReference type="NCBI Taxonomy" id="33923"/>
    <lineage>
        <taxon>Bacteria</taxon>
        <taxon>Bacillati</taxon>
        <taxon>Mycoplasmatota</taxon>
        <taxon>Mycoplasmoidales</taxon>
        <taxon>Metamycoplasmataceae</taxon>
        <taxon>Mycoplasmopsis</taxon>
    </lineage>
</organism>
<dbReference type="SMART" id="SM00532">
    <property type="entry name" value="LIGANc"/>
    <property type="match status" value="1"/>
</dbReference>
<comment type="catalytic activity">
    <reaction evidence="9 10">
        <text>NAD(+) + (deoxyribonucleotide)n-3'-hydroxyl + 5'-phospho-(deoxyribonucleotide)m = (deoxyribonucleotide)n+m + AMP + beta-nicotinamide D-nucleotide.</text>
        <dbReference type="EC" id="6.5.1.2"/>
    </reaction>
</comment>
<feature type="binding site" evidence="10">
    <location>
        <position position="407"/>
    </location>
    <ligand>
        <name>Zn(2+)</name>
        <dbReference type="ChEBI" id="CHEBI:29105"/>
    </ligand>
</feature>
<keyword evidence="4 10" id="KW-0227">DNA damage</keyword>
<evidence type="ECO:0000256" key="3">
    <source>
        <dbReference type="ARBA" id="ARBA00022723"/>
    </source>
</evidence>
<dbReference type="InterPro" id="IPR010994">
    <property type="entry name" value="RuvA_2-like"/>
</dbReference>
<feature type="binding site" evidence="10">
    <location>
        <position position="172"/>
    </location>
    <ligand>
        <name>NAD(+)</name>
        <dbReference type="ChEBI" id="CHEBI:57540"/>
    </ligand>
</feature>
<feature type="binding site" evidence="10">
    <location>
        <position position="427"/>
    </location>
    <ligand>
        <name>Zn(2+)</name>
        <dbReference type="ChEBI" id="CHEBI:29105"/>
    </ligand>
</feature>
<accession>A0A809S8H8</accession>
<dbReference type="InterPro" id="IPR036420">
    <property type="entry name" value="BRCT_dom_sf"/>
</dbReference>
<dbReference type="InterPro" id="IPR001679">
    <property type="entry name" value="DNA_ligase"/>
</dbReference>
<feature type="binding site" evidence="10">
    <location>
        <begin position="84"/>
        <end position="85"/>
    </location>
    <ligand>
        <name>NAD(+)</name>
        <dbReference type="ChEBI" id="CHEBI:57540"/>
    </ligand>
</feature>
<dbReference type="NCBIfam" id="NF005932">
    <property type="entry name" value="PRK07956.1"/>
    <property type="match status" value="1"/>
</dbReference>
<name>A0A809S8H8_9BACT</name>
<evidence type="ECO:0000313" key="12">
    <source>
        <dbReference type="EMBL" id="BBU47374.1"/>
    </source>
</evidence>
<dbReference type="EMBL" id="AP022325">
    <property type="protein sequence ID" value="BBU47374.1"/>
    <property type="molecule type" value="Genomic_DNA"/>
</dbReference>
<dbReference type="InterPro" id="IPR041663">
    <property type="entry name" value="DisA/LigA_HHH"/>
</dbReference>
<dbReference type="Pfam" id="PF03120">
    <property type="entry name" value="OB_DNA_ligase"/>
    <property type="match status" value="1"/>
</dbReference>
<keyword evidence="1 10" id="KW-0436">Ligase</keyword>
<dbReference type="SMART" id="SM00292">
    <property type="entry name" value="BRCT"/>
    <property type="match status" value="1"/>
</dbReference>
<dbReference type="InterPro" id="IPR001357">
    <property type="entry name" value="BRCT_dom"/>
</dbReference>
<dbReference type="GO" id="GO:0003911">
    <property type="term" value="F:DNA ligase (NAD+) activity"/>
    <property type="evidence" value="ECO:0007669"/>
    <property type="project" value="UniProtKB-UniRule"/>
</dbReference>
<dbReference type="PIRSF" id="PIRSF001604">
    <property type="entry name" value="LigA"/>
    <property type="match status" value="1"/>
</dbReference>
<evidence type="ECO:0000256" key="8">
    <source>
        <dbReference type="ARBA" id="ARBA00023204"/>
    </source>
</evidence>
<dbReference type="SUPFAM" id="SSF56091">
    <property type="entry name" value="DNA ligase/mRNA capping enzyme, catalytic domain"/>
    <property type="match status" value="1"/>
</dbReference>
<feature type="binding site" evidence="10">
    <location>
        <begin position="35"/>
        <end position="39"/>
    </location>
    <ligand>
        <name>NAD(+)</name>
        <dbReference type="ChEBI" id="CHEBI:57540"/>
    </ligand>
</feature>
<keyword evidence="8 10" id="KW-0234">DNA repair</keyword>
<dbReference type="CDD" id="cd00114">
    <property type="entry name" value="LIGANc"/>
    <property type="match status" value="1"/>
</dbReference>
<reference evidence="12 13" key="1">
    <citation type="submission" date="2020-01" db="EMBL/GenBank/DDBJ databases">
        <title>Complete genome sequence of Mycoplasma felis strain Myco-2.</title>
        <authorList>
            <person name="Kinoshita Y."/>
            <person name="Niwa H."/>
            <person name="Uchida-Fujii E."/>
            <person name="Nukada T."/>
        </authorList>
    </citation>
    <scope>NUCLEOTIDE SEQUENCE [LARGE SCALE GENOMIC DNA]</scope>
    <source>
        <strain evidence="12 13">Myco-2</strain>
    </source>
</reference>
<feature type="binding site" evidence="10">
    <location>
        <position position="404"/>
    </location>
    <ligand>
        <name>Zn(2+)</name>
        <dbReference type="ChEBI" id="CHEBI:29105"/>
    </ligand>
</feature>
<dbReference type="SUPFAM" id="SSF50249">
    <property type="entry name" value="Nucleic acid-binding proteins"/>
    <property type="match status" value="1"/>
</dbReference>
<keyword evidence="10" id="KW-0464">Manganese</keyword>
<feature type="active site" description="N6-AMP-lysine intermediate" evidence="10">
    <location>
        <position position="117"/>
    </location>
</feature>
<keyword evidence="6 10" id="KW-0460">Magnesium</keyword>
<dbReference type="RefSeq" id="WP_161552908.1">
    <property type="nucleotide sequence ID" value="NZ_AP022325.1"/>
</dbReference>
<comment type="cofactor">
    <cofactor evidence="10">
        <name>Mg(2+)</name>
        <dbReference type="ChEBI" id="CHEBI:18420"/>
    </cofactor>
    <cofactor evidence="10">
        <name>Mn(2+)</name>
        <dbReference type="ChEBI" id="CHEBI:29035"/>
    </cofactor>
</comment>
<proteinExistence type="inferred from homology"/>
<dbReference type="InterPro" id="IPR004150">
    <property type="entry name" value="NAD_DNA_ligase_OB"/>
</dbReference>
<feature type="binding site" evidence="10">
    <location>
        <position position="312"/>
    </location>
    <ligand>
        <name>NAD(+)</name>
        <dbReference type="ChEBI" id="CHEBI:57540"/>
    </ligand>
</feature>
<feature type="domain" description="BRCT" evidence="11">
    <location>
        <begin position="594"/>
        <end position="671"/>
    </location>
</feature>
<dbReference type="Gene3D" id="3.40.50.10190">
    <property type="entry name" value="BRCT domain"/>
    <property type="match status" value="1"/>
</dbReference>
<evidence type="ECO:0000256" key="5">
    <source>
        <dbReference type="ARBA" id="ARBA00022833"/>
    </source>
</evidence>
<sequence length="671" mass="77031">MSDSKNIKNKIKELVDRLNVWDWEYYMLNEPSVSDEVYDNFYRELEVLEQQFPDLIMSNSPTQNIGQWNNNKFAKFKHKKPMLSLNKAFSKEDLFKFLNETKENLKINNLSFSLEPKIDGLSISLHYQNGRLIKAITRGNGVQGDDVTKNVFQISELPKEIPFLKDIEIRGEVYLSKSQFEKINKQLLKNNQKTFSNPRNAASGTLKLLNPETVKERGLSILLYDIVNASELGFVSQEELLNTLKSWNIPTNSYIKNISDFNQIWDYVIAFKELKNSFDYDCDGFVIKVNNLKYWDELGQTSKFPKYAIAFKYETEEKVGLIKKITATVGRTGKITYLAHFNESLELNQTMVSNATLHNYEFIKEMKINEGDEVLVIKSGEIIPKVIGLVKKNTDSIFRKLENCPSCSFELLTKEGFVDQFCVNENCHEKRIRSLIHFCSNQAMNIETLGSEIIRTFYEKGFLTDILSIYRLSDYKENIVQLNSFGSSIKNKNTDFKKYNNIINSINKSKKTTVDTLLFAIGIPNIGKNVAKLISQKMNKISDLLTLDLDTLLEINTIGNIIISSIKNFISIPENINLIKKLDEIIEYQESQEKVSNTLENLTFVITGTLSESRDYFKNIIEQNGGKVTNTISKNTNYLLVGENPGSKIEKANKLNIKIINESEFNSLILK</sequence>
<evidence type="ECO:0000256" key="7">
    <source>
        <dbReference type="ARBA" id="ARBA00023027"/>
    </source>
</evidence>
<dbReference type="HAMAP" id="MF_01588">
    <property type="entry name" value="DNA_ligase_A"/>
    <property type="match status" value="1"/>
</dbReference>
<evidence type="ECO:0000256" key="2">
    <source>
        <dbReference type="ARBA" id="ARBA00022705"/>
    </source>
</evidence>
<evidence type="ECO:0000256" key="9">
    <source>
        <dbReference type="ARBA" id="ARBA00034005"/>
    </source>
</evidence>
<dbReference type="InterPro" id="IPR018239">
    <property type="entry name" value="DNA_ligase_AS"/>
</dbReference>
<dbReference type="PROSITE" id="PS50172">
    <property type="entry name" value="BRCT"/>
    <property type="match status" value="1"/>
</dbReference>
<dbReference type="Gene3D" id="1.10.150.20">
    <property type="entry name" value="5' to 3' exonuclease, C-terminal subdomain"/>
    <property type="match status" value="2"/>
</dbReference>
<keyword evidence="13" id="KW-1185">Reference proteome</keyword>
<feature type="binding site" evidence="10">
    <location>
        <position position="115"/>
    </location>
    <ligand>
        <name>NAD(+)</name>
        <dbReference type="ChEBI" id="CHEBI:57540"/>
    </ligand>
</feature>
<keyword evidence="7 10" id="KW-0520">NAD</keyword>
<dbReference type="Proteomes" id="UP000464317">
    <property type="component" value="Chromosome"/>
</dbReference>
<keyword evidence="5 10" id="KW-0862">Zinc</keyword>
<dbReference type="InterPro" id="IPR013839">
    <property type="entry name" value="DNAligase_adenylation"/>
</dbReference>
<dbReference type="Pfam" id="PF01653">
    <property type="entry name" value="DNA_ligase_aden"/>
    <property type="match status" value="1"/>
</dbReference>
<comment type="function">
    <text evidence="10">DNA ligase that catalyzes the formation of phosphodiester linkages between 5'-phosphoryl and 3'-hydroxyl groups in double-stranded DNA using NAD as a coenzyme and as the energy source for the reaction. It is essential for DNA replication and repair of damaged DNA.</text>
</comment>
<dbReference type="Pfam" id="PF00533">
    <property type="entry name" value="BRCT"/>
    <property type="match status" value="1"/>
</dbReference>
<dbReference type="Gene3D" id="2.40.50.140">
    <property type="entry name" value="Nucleic acid-binding proteins"/>
    <property type="match status" value="1"/>
</dbReference>
<dbReference type="PROSITE" id="PS01055">
    <property type="entry name" value="DNA_LIGASE_N1"/>
    <property type="match status" value="1"/>
</dbReference>
<evidence type="ECO:0000256" key="4">
    <source>
        <dbReference type="ARBA" id="ARBA00022763"/>
    </source>
</evidence>
<dbReference type="GO" id="GO:0006281">
    <property type="term" value="P:DNA repair"/>
    <property type="evidence" value="ECO:0007669"/>
    <property type="project" value="UniProtKB-KW"/>
</dbReference>
<gene>
    <name evidence="10 12" type="primary">ligA</name>
    <name evidence="12" type="ORF">JPM2_0670</name>
</gene>
<dbReference type="NCBIfam" id="TIGR00575">
    <property type="entry name" value="dnlj"/>
    <property type="match status" value="1"/>
</dbReference>
<keyword evidence="3 10" id="KW-0479">Metal-binding</keyword>
<comment type="similarity">
    <text evidence="10">Belongs to the NAD-dependent DNA ligase family. LigA subfamily.</text>
</comment>
<feature type="binding site" evidence="10">
    <location>
        <position position="422"/>
    </location>
    <ligand>
        <name>Zn(2+)</name>
        <dbReference type="ChEBI" id="CHEBI:29105"/>
    </ligand>
</feature>
<dbReference type="CDD" id="cd17748">
    <property type="entry name" value="BRCT_DNA_ligase_like"/>
    <property type="match status" value="1"/>
</dbReference>
<evidence type="ECO:0000259" key="11">
    <source>
        <dbReference type="PROSITE" id="PS50172"/>
    </source>
</evidence>
<evidence type="ECO:0000313" key="13">
    <source>
        <dbReference type="Proteomes" id="UP000464317"/>
    </source>
</evidence>
<dbReference type="GO" id="GO:0046872">
    <property type="term" value="F:metal ion binding"/>
    <property type="evidence" value="ECO:0007669"/>
    <property type="project" value="UniProtKB-KW"/>
</dbReference>
<evidence type="ECO:0000256" key="1">
    <source>
        <dbReference type="ARBA" id="ARBA00022598"/>
    </source>
</evidence>
<dbReference type="InterPro" id="IPR012340">
    <property type="entry name" value="NA-bd_OB-fold"/>
</dbReference>
<dbReference type="InterPro" id="IPR013840">
    <property type="entry name" value="DNAligase_N"/>
</dbReference>
<evidence type="ECO:0000256" key="6">
    <source>
        <dbReference type="ARBA" id="ARBA00022842"/>
    </source>
</evidence>
<dbReference type="SUPFAM" id="SSF47781">
    <property type="entry name" value="RuvA domain 2-like"/>
    <property type="match status" value="1"/>
</dbReference>
<dbReference type="EC" id="6.5.1.2" evidence="10"/>
<dbReference type="Pfam" id="PF12826">
    <property type="entry name" value="HHH_2"/>
    <property type="match status" value="1"/>
</dbReference>